<reference evidence="1" key="1">
    <citation type="submission" date="2021-06" db="EMBL/GenBank/DDBJ databases">
        <authorList>
            <person name="Huq M.A."/>
        </authorList>
    </citation>
    <scope>NUCLEOTIDE SEQUENCE</scope>
    <source>
        <strain evidence="1">MAH-26</strain>
    </source>
</reference>
<dbReference type="EMBL" id="JAHSPG010000016">
    <property type="protein sequence ID" value="MBV4359696.1"/>
    <property type="molecule type" value="Genomic_DNA"/>
</dbReference>
<keyword evidence="2" id="KW-1185">Reference proteome</keyword>
<organism evidence="1 2">
    <name type="scientific">Pinibacter aurantiacus</name>
    <dbReference type="NCBI Taxonomy" id="2851599"/>
    <lineage>
        <taxon>Bacteria</taxon>
        <taxon>Pseudomonadati</taxon>
        <taxon>Bacteroidota</taxon>
        <taxon>Chitinophagia</taxon>
        <taxon>Chitinophagales</taxon>
        <taxon>Chitinophagaceae</taxon>
        <taxon>Pinibacter</taxon>
    </lineage>
</organism>
<dbReference type="AlphaFoldDB" id="A0A9E2SBV2"/>
<protein>
    <submittedName>
        <fullName evidence="1">Uncharacterized protein</fullName>
    </submittedName>
</protein>
<comment type="caution">
    <text evidence="1">The sequence shown here is derived from an EMBL/GenBank/DDBJ whole genome shotgun (WGS) entry which is preliminary data.</text>
</comment>
<evidence type="ECO:0000313" key="1">
    <source>
        <dbReference type="EMBL" id="MBV4359696.1"/>
    </source>
</evidence>
<name>A0A9E2SBV2_9BACT</name>
<accession>A0A9E2SBV2</accession>
<sequence length="159" mass="18664">MSKHLSRLILFISFVFVFEALATGQNLTPKELKQIHNNPDFAAITRNLLEKGFKQYSTGQTESRWYFQPFTYSGEEVSSCVIKSIDSNKQAKTVFFLYNPFNYKEFISNLKKSKYRLKGIEVIEDKSYVVFENKQTVFMTREHSSGRNKNYFEIIVHSK</sequence>
<evidence type="ECO:0000313" key="2">
    <source>
        <dbReference type="Proteomes" id="UP000812270"/>
    </source>
</evidence>
<dbReference type="Proteomes" id="UP000812270">
    <property type="component" value="Unassembled WGS sequence"/>
</dbReference>
<proteinExistence type="predicted"/>
<gene>
    <name evidence="1" type="ORF">KTO63_21180</name>
</gene>
<dbReference type="RefSeq" id="WP_217793964.1">
    <property type="nucleotide sequence ID" value="NZ_JAHSPG010000016.1"/>
</dbReference>